<organism evidence="4 5">
    <name type="scientific">Emticicia soli</name>
    <dbReference type="NCBI Taxonomy" id="2027878"/>
    <lineage>
        <taxon>Bacteria</taxon>
        <taxon>Pseudomonadati</taxon>
        <taxon>Bacteroidota</taxon>
        <taxon>Cytophagia</taxon>
        <taxon>Cytophagales</taxon>
        <taxon>Leadbetterellaceae</taxon>
        <taxon>Emticicia</taxon>
    </lineage>
</organism>
<proteinExistence type="predicted"/>
<keyword evidence="2" id="KW-0472">Membrane</keyword>
<dbReference type="EMBL" id="JBHULC010000008">
    <property type="protein sequence ID" value="MFD2520916.1"/>
    <property type="molecule type" value="Genomic_DNA"/>
</dbReference>
<sequence length="494" mass="57401">MRYPFYFLSFFFITFAFGTAFAQTGTQDSIKYYQERLAVQTKPEERGINLAMLTWFYSENGDFENAMESATEAIPLLEKAKNYEKLARTYSALGQVFQYQNNFAKTSYYAEKALQVIKLTQDKHRIISTTMNYGVSLSDEKKHQESIKVFNDALKMAIEIKDTTLIRYIYLNIASAYYDGGDYDKIFHPVKIGLELSEKTNDIGGILRGEAILGAALIRKKRFVEADEHFKKAEALLPAIKSPYYDRQMAFIRTEWASLQGNYKEAFKYQQKFYELDTLMANTQNKEKVSALETRLRMNEKELENTNLQNKLAQQKWLFIGGAIVLGLLVIIFYLQRKSLAQKHDLLQARHKLSEAELSLVQNQLESFADTVSEKNKLISQFENEIKDLRLKDTVSTHTLLDQINQARILTDEQWRDFRLKFEKLHPQFITRLHQQNPNLTDTEIQMACMIRLNFTNTQVAGMLGISNESVTKNRYRLRKKIDQSDLNTYLSAI</sequence>
<dbReference type="PANTHER" id="PTHR10098">
    <property type="entry name" value="RAPSYN-RELATED"/>
    <property type="match status" value="1"/>
</dbReference>
<dbReference type="InterPro" id="IPR011990">
    <property type="entry name" value="TPR-like_helical_dom_sf"/>
</dbReference>
<dbReference type="SUPFAM" id="SSF46894">
    <property type="entry name" value="C-terminal effector domain of the bipartite response regulators"/>
    <property type="match status" value="1"/>
</dbReference>
<dbReference type="SUPFAM" id="SSF48452">
    <property type="entry name" value="TPR-like"/>
    <property type="match status" value="1"/>
</dbReference>
<reference evidence="5" key="1">
    <citation type="journal article" date="2019" name="Int. J. Syst. Evol. Microbiol.">
        <title>The Global Catalogue of Microorganisms (GCM) 10K type strain sequencing project: providing services to taxonomists for standard genome sequencing and annotation.</title>
        <authorList>
            <consortium name="The Broad Institute Genomics Platform"/>
            <consortium name="The Broad Institute Genome Sequencing Center for Infectious Disease"/>
            <person name="Wu L."/>
            <person name="Ma J."/>
        </authorList>
    </citation>
    <scope>NUCLEOTIDE SEQUENCE [LARGE SCALE GENOMIC DNA]</scope>
    <source>
        <strain evidence="5">KCTC 52344</strain>
    </source>
</reference>
<dbReference type="InterPro" id="IPR016032">
    <property type="entry name" value="Sig_transdc_resp-reg_C-effctor"/>
</dbReference>
<keyword evidence="1" id="KW-0175">Coiled coil</keyword>
<keyword evidence="3" id="KW-0732">Signal</keyword>
<gene>
    <name evidence="4" type="ORF">ACFSR2_08485</name>
</gene>
<keyword evidence="5" id="KW-1185">Reference proteome</keyword>
<name>A0ABW5J4H0_9BACT</name>
<feature type="signal peptide" evidence="3">
    <location>
        <begin position="1"/>
        <end position="22"/>
    </location>
</feature>
<feature type="transmembrane region" description="Helical" evidence="2">
    <location>
        <begin position="317"/>
        <end position="335"/>
    </location>
</feature>
<feature type="chain" id="PRO_5047030745" description="Tetratricopeptide repeat protein" evidence="3">
    <location>
        <begin position="23"/>
        <end position="494"/>
    </location>
</feature>
<dbReference type="InterPro" id="IPR036388">
    <property type="entry name" value="WH-like_DNA-bd_sf"/>
</dbReference>
<evidence type="ECO:0008006" key="6">
    <source>
        <dbReference type="Google" id="ProtNLM"/>
    </source>
</evidence>
<dbReference type="RefSeq" id="WP_340235082.1">
    <property type="nucleotide sequence ID" value="NZ_JBBEWC010000003.1"/>
</dbReference>
<evidence type="ECO:0000256" key="1">
    <source>
        <dbReference type="SAM" id="Coils"/>
    </source>
</evidence>
<keyword evidence="2" id="KW-1133">Transmembrane helix</keyword>
<accession>A0ABW5J4H0</accession>
<keyword evidence="2" id="KW-0812">Transmembrane</keyword>
<feature type="coiled-coil region" evidence="1">
    <location>
        <begin position="289"/>
        <end position="318"/>
    </location>
</feature>
<dbReference type="Proteomes" id="UP001597510">
    <property type="component" value="Unassembled WGS sequence"/>
</dbReference>
<evidence type="ECO:0000313" key="5">
    <source>
        <dbReference type="Proteomes" id="UP001597510"/>
    </source>
</evidence>
<dbReference type="Gene3D" id="1.10.10.10">
    <property type="entry name" value="Winged helix-like DNA-binding domain superfamily/Winged helix DNA-binding domain"/>
    <property type="match status" value="1"/>
</dbReference>
<evidence type="ECO:0000256" key="2">
    <source>
        <dbReference type="SAM" id="Phobius"/>
    </source>
</evidence>
<protein>
    <recommendedName>
        <fullName evidence="6">Tetratricopeptide repeat protein</fullName>
    </recommendedName>
</protein>
<comment type="caution">
    <text evidence="4">The sequence shown here is derived from an EMBL/GenBank/DDBJ whole genome shotgun (WGS) entry which is preliminary data.</text>
</comment>
<evidence type="ECO:0000313" key="4">
    <source>
        <dbReference type="EMBL" id="MFD2520916.1"/>
    </source>
</evidence>
<dbReference type="Gene3D" id="1.25.40.10">
    <property type="entry name" value="Tetratricopeptide repeat domain"/>
    <property type="match status" value="1"/>
</dbReference>
<evidence type="ECO:0000256" key="3">
    <source>
        <dbReference type="SAM" id="SignalP"/>
    </source>
</evidence>